<dbReference type="AlphaFoldDB" id="A0A7S7NMG6"/>
<name>A0A7S7NMG6_PALFE</name>
<protein>
    <submittedName>
        <fullName evidence="2">Uncharacterized protein</fullName>
    </submittedName>
</protein>
<dbReference type="EMBL" id="CP063849">
    <property type="protein sequence ID" value="QOY86343.1"/>
    <property type="molecule type" value="Genomic_DNA"/>
</dbReference>
<proteinExistence type="predicted"/>
<keyword evidence="3" id="KW-1185">Reference proteome</keyword>
<evidence type="ECO:0000313" key="2">
    <source>
        <dbReference type="EMBL" id="QOY86343.1"/>
    </source>
</evidence>
<dbReference type="Proteomes" id="UP000593892">
    <property type="component" value="Chromosome"/>
</dbReference>
<dbReference type="KEGG" id="pfer:IRI77_26530"/>
<sequence length="135" mass="15030">MYDATLPEETILGRVSNKGVLGFDVWTSFQNRKHRQGQEPIREDVVMENYRIDAKLQPDLRLDVVTRVTARPQQRVSGAMSFELAPEMEVSAVKVDGQPVGNLPPGVHARQPDRQPHQRSVPGDPGATPGARHFP</sequence>
<evidence type="ECO:0000313" key="3">
    <source>
        <dbReference type="Proteomes" id="UP000593892"/>
    </source>
</evidence>
<dbReference type="RefSeq" id="WP_194448012.1">
    <property type="nucleotide sequence ID" value="NZ_CP063849.1"/>
</dbReference>
<evidence type="ECO:0000256" key="1">
    <source>
        <dbReference type="SAM" id="MobiDB-lite"/>
    </source>
</evidence>
<organism evidence="2 3">
    <name type="scientific">Paludibaculum fermentans</name>
    <dbReference type="NCBI Taxonomy" id="1473598"/>
    <lineage>
        <taxon>Bacteria</taxon>
        <taxon>Pseudomonadati</taxon>
        <taxon>Acidobacteriota</taxon>
        <taxon>Terriglobia</taxon>
        <taxon>Bryobacterales</taxon>
        <taxon>Bryobacteraceae</taxon>
        <taxon>Paludibaculum</taxon>
    </lineage>
</organism>
<reference evidence="2 3" key="1">
    <citation type="submission" date="2020-10" db="EMBL/GenBank/DDBJ databases">
        <title>Complete genome sequence of Paludibaculum fermentans P105T, a facultatively anaerobic acidobacterium capable of dissimilatory Fe(III) reduction.</title>
        <authorList>
            <person name="Dedysh S.N."/>
            <person name="Beletsky A.V."/>
            <person name="Kulichevskaya I.S."/>
            <person name="Mardanov A.V."/>
            <person name="Ravin N.V."/>
        </authorList>
    </citation>
    <scope>NUCLEOTIDE SEQUENCE [LARGE SCALE GENOMIC DNA]</scope>
    <source>
        <strain evidence="2 3">P105</strain>
    </source>
</reference>
<gene>
    <name evidence="2" type="ORF">IRI77_26530</name>
</gene>
<accession>A0A7S7NMG6</accession>
<feature type="region of interest" description="Disordered" evidence="1">
    <location>
        <begin position="96"/>
        <end position="135"/>
    </location>
</feature>